<protein>
    <submittedName>
        <fullName evidence="2">Uncharacterized protein</fullName>
    </submittedName>
</protein>
<reference evidence="2 4" key="2">
    <citation type="submission" date="2018-08" db="EMBL/GenBank/DDBJ databases">
        <title>Brachybacterium saurashtrense DSM 23186.</title>
        <authorList>
            <person name="Li Y."/>
        </authorList>
    </citation>
    <scope>NUCLEOTIDE SEQUENCE [LARGE SCALE GENOMIC DNA]</scope>
    <source>
        <strain evidence="2 4">DSM 23186</strain>
    </source>
</reference>
<dbReference type="KEGG" id="bsau:DWV08_09750"/>
<dbReference type="EMBL" id="CP031356">
    <property type="protein sequence ID" value="AXK45866.1"/>
    <property type="molecule type" value="Genomic_DNA"/>
</dbReference>
<keyword evidence="3" id="KW-1185">Reference proteome</keyword>
<name>A0A345YPL4_9MICO</name>
<sequence>MAGREFMVRVGRVIYASAQLLLDFSHSQFSDTNRSQIKHIRIVPSCALSGHLAVPRGRQLSLLIFSRHKGFVRNDPLIIKSRMDLTVYRLVLIGHQLFPMF</sequence>
<evidence type="ECO:0000313" key="1">
    <source>
        <dbReference type="EMBL" id="AXK45866.1"/>
    </source>
</evidence>
<evidence type="ECO:0000313" key="4">
    <source>
        <dbReference type="Proteomes" id="UP000282185"/>
    </source>
</evidence>
<organism evidence="2 4">
    <name type="scientific">Brachybacterium saurashtrense</name>
    <dbReference type="NCBI Taxonomy" id="556288"/>
    <lineage>
        <taxon>Bacteria</taxon>
        <taxon>Bacillati</taxon>
        <taxon>Actinomycetota</taxon>
        <taxon>Actinomycetes</taxon>
        <taxon>Micrococcales</taxon>
        <taxon>Dermabacteraceae</taxon>
        <taxon>Brachybacterium</taxon>
    </lineage>
</organism>
<dbReference type="EMBL" id="QSWH01000001">
    <property type="protein sequence ID" value="RRR24885.1"/>
    <property type="molecule type" value="Genomic_DNA"/>
</dbReference>
<dbReference type="Proteomes" id="UP000282185">
    <property type="component" value="Unassembled WGS sequence"/>
</dbReference>
<evidence type="ECO:0000313" key="3">
    <source>
        <dbReference type="Proteomes" id="UP000254236"/>
    </source>
</evidence>
<proteinExistence type="predicted"/>
<evidence type="ECO:0000313" key="2">
    <source>
        <dbReference type="EMBL" id="RRR24885.1"/>
    </source>
</evidence>
<reference evidence="1 3" key="1">
    <citation type="submission" date="2018-07" db="EMBL/GenBank/DDBJ databases">
        <title>Brachybacterium saurashtrense DSM 23186 genome sequence.</title>
        <authorList>
            <person name="Guo L."/>
        </authorList>
    </citation>
    <scope>NUCLEOTIDE SEQUENCE [LARGE SCALE GENOMIC DNA]</scope>
    <source>
        <strain evidence="1 3">DSM 23186</strain>
    </source>
</reference>
<dbReference type="Proteomes" id="UP000254236">
    <property type="component" value="Chromosome"/>
</dbReference>
<gene>
    <name evidence="1" type="ORF">DWV08_09750</name>
    <name evidence="2" type="ORF">DXU92_01495</name>
</gene>
<dbReference type="AlphaFoldDB" id="A0A345YPL4"/>
<accession>A0A345YPL4</accession>